<protein>
    <submittedName>
        <fullName evidence="1">Uncharacterized protein</fullName>
    </submittedName>
</protein>
<accession>A0A6J4L957</accession>
<organism evidence="1">
    <name type="scientific">uncultured Gemmatimonadaceae bacterium</name>
    <dbReference type="NCBI Taxonomy" id="246130"/>
    <lineage>
        <taxon>Bacteria</taxon>
        <taxon>Pseudomonadati</taxon>
        <taxon>Gemmatimonadota</taxon>
        <taxon>Gemmatimonadia</taxon>
        <taxon>Gemmatimonadales</taxon>
        <taxon>Gemmatimonadaceae</taxon>
        <taxon>environmental samples</taxon>
    </lineage>
</organism>
<dbReference type="EMBL" id="CADCTX010000523">
    <property type="protein sequence ID" value="CAA9325653.1"/>
    <property type="molecule type" value="Genomic_DNA"/>
</dbReference>
<evidence type="ECO:0000313" key="1">
    <source>
        <dbReference type="EMBL" id="CAA9325653.1"/>
    </source>
</evidence>
<reference evidence="1" key="1">
    <citation type="submission" date="2020-02" db="EMBL/GenBank/DDBJ databases">
        <authorList>
            <person name="Meier V. D."/>
        </authorList>
    </citation>
    <scope>NUCLEOTIDE SEQUENCE</scope>
    <source>
        <strain evidence="1">AVDCRST_MAG40</strain>
    </source>
</reference>
<sequence length="110" mass="11938">MTDINRDPDAFYDRVVAVRGAVDAIIDPRSITLGEVGGDRTVQPVGTLLVVNRGLLSSRAGDSLRVIGRVRRFRVTDVEREIGADLSDTDFTPWADRPVLVATAVMPTTS</sequence>
<gene>
    <name evidence="1" type="ORF">AVDCRST_MAG40-1679</name>
</gene>
<feature type="non-terminal residue" evidence="1">
    <location>
        <position position="110"/>
    </location>
</feature>
<proteinExistence type="predicted"/>
<name>A0A6J4L957_9BACT</name>
<dbReference type="AlphaFoldDB" id="A0A6J4L957"/>